<dbReference type="Proteomes" id="UP000046393">
    <property type="component" value="Unplaced"/>
</dbReference>
<dbReference type="AlphaFoldDB" id="A0A0N5B0E3"/>
<reference evidence="9" key="1">
    <citation type="submission" date="2017-02" db="UniProtKB">
        <authorList>
            <consortium name="WormBaseParasite"/>
        </authorList>
    </citation>
    <scope>IDENTIFICATION</scope>
</reference>
<keyword evidence="5" id="KW-0106">Calcium</keyword>
<dbReference type="STRING" id="451379.A0A0N5B0E3"/>
<keyword evidence="2" id="KW-0519">Myristate</keyword>
<evidence type="ECO:0000256" key="1">
    <source>
        <dbReference type="ARBA" id="ARBA00006049"/>
    </source>
</evidence>
<feature type="domain" description="EF-hand" evidence="7">
    <location>
        <begin position="76"/>
        <end position="103"/>
    </location>
</feature>
<feature type="domain" description="EF-hand" evidence="7">
    <location>
        <begin position="39"/>
        <end position="74"/>
    </location>
</feature>
<dbReference type="Pfam" id="PF13499">
    <property type="entry name" value="EF-hand_7"/>
    <property type="match status" value="1"/>
</dbReference>
<dbReference type="SMART" id="SM00054">
    <property type="entry name" value="EFh"/>
    <property type="match status" value="3"/>
</dbReference>
<dbReference type="PANTHER" id="PTHR23055">
    <property type="entry name" value="CALCIUM BINDING PROTEINS"/>
    <property type="match status" value="1"/>
</dbReference>
<evidence type="ECO:0000256" key="3">
    <source>
        <dbReference type="ARBA" id="ARBA00022723"/>
    </source>
</evidence>
<keyword evidence="6" id="KW-0449">Lipoprotein</keyword>
<dbReference type="GO" id="GO:0043226">
    <property type="term" value="C:organelle"/>
    <property type="evidence" value="ECO:0007669"/>
    <property type="project" value="UniProtKB-ARBA"/>
</dbReference>
<proteinExistence type="inferred from homology"/>
<evidence type="ECO:0000259" key="7">
    <source>
        <dbReference type="PROSITE" id="PS50222"/>
    </source>
</evidence>
<dbReference type="CDD" id="cd00051">
    <property type="entry name" value="EFh"/>
    <property type="match status" value="2"/>
</dbReference>
<dbReference type="WBParaSite" id="SMUV_0001074501-mRNA-1">
    <property type="protein sequence ID" value="SMUV_0001074501-mRNA-1"/>
    <property type="gene ID" value="SMUV_0001074501"/>
</dbReference>
<evidence type="ECO:0000256" key="6">
    <source>
        <dbReference type="ARBA" id="ARBA00023288"/>
    </source>
</evidence>
<evidence type="ECO:0000313" key="9">
    <source>
        <dbReference type="WBParaSite" id="SMUV_0001074501-mRNA-1"/>
    </source>
</evidence>
<dbReference type="InterPro" id="IPR011992">
    <property type="entry name" value="EF-hand-dom_pair"/>
</dbReference>
<dbReference type="InterPro" id="IPR028846">
    <property type="entry name" value="Recoverin"/>
</dbReference>
<dbReference type="InterPro" id="IPR002048">
    <property type="entry name" value="EF_hand_dom"/>
</dbReference>
<evidence type="ECO:0000256" key="5">
    <source>
        <dbReference type="ARBA" id="ARBA00022837"/>
    </source>
</evidence>
<comment type="similarity">
    <text evidence="1">Belongs to the recoverin family.</text>
</comment>
<dbReference type="InterPro" id="IPR018247">
    <property type="entry name" value="EF_Hand_1_Ca_BS"/>
</dbReference>
<sequence length="103" mass="11839">MTSDQQNLNEAFALLDTDHDGRLSRTELAAVFRAINVEPSRIEMDSIFKEMDTDATGKISKEEFIRYMSEPPKHRTQTSELEQQFKLLDTDGDGYVTFGNYLK</sequence>
<dbReference type="Pfam" id="PF13202">
    <property type="entry name" value="EF-hand_5"/>
    <property type="match status" value="1"/>
</dbReference>
<dbReference type="GO" id="GO:0005509">
    <property type="term" value="F:calcium ion binding"/>
    <property type="evidence" value="ECO:0007669"/>
    <property type="project" value="InterPro"/>
</dbReference>
<evidence type="ECO:0000256" key="4">
    <source>
        <dbReference type="ARBA" id="ARBA00022737"/>
    </source>
</evidence>
<evidence type="ECO:0000256" key="2">
    <source>
        <dbReference type="ARBA" id="ARBA00022707"/>
    </source>
</evidence>
<dbReference type="SUPFAM" id="SSF47473">
    <property type="entry name" value="EF-hand"/>
    <property type="match status" value="1"/>
</dbReference>
<evidence type="ECO:0000313" key="8">
    <source>
        <dbReference type="Proteomes" id="UP000046393"/>
    </source>
</evidence>
<name>A0A0N5B0E3_9BILA</name>
<keyword evidence="8" id="KW-1185">Reference proteome</keyword>
<feature type="domain" description="EF-hand" evidence="7">
    <location>
        <begin position="3"/>
        <end position="38"/>
    </location>
</feature>
<dbReference type="PROSITE" id="PS00018">
    <property type="entry name" value="EF_HAND_1"/>
    <property type="match status" value="2"/>
</dbReference>
<keyword evidence="4" id="KW-0677">Repeat</keyword>
<dbReference type="FunFam" id="1.10.238.10:FF:000178">
    <property type="entry name" value="Calmodulin-2 A"/>
    <property type="match status" value="1"/>
</dbReference>
<dbReference type="PANTHER" id="PTHR23055:SF178">
    <property type="entry name" value="NEUROCALCIN HOMOLOG"/>
    <property type="match status" value="1"/>
</dbReference>
<accession>A0A0N5B0E3</accession>
<protein>
    <submittedName>
        <fullName evidence="9">Calmodulin</fullName>
    </submittedName>
</protein>
<organism evidence="8 9">
    <name type="scientific">Syphacia muris</name>
    <dbReference type="NCBI Taxonomy" id="451379"/>
    <lineage>
        <taxon>Eukaryota</taxon>
        <taxon>Metazoa</taxon>
        <taxon>Ecdysozoa</taxon>
        <taxon>Nematoda</taxon>
        <taxon>Chromadorea</taxon>
        <taxon>Rhabditida</taxon>
        <taxon>Spirurina</taxon>
        <taxon>Oxyuridomorpha</taxon>
        <taxon>Oxyuroidea</taxon>
        <taxon>Oxyuridae</taxon>
        <taxon>Syphacia</taxon>
    </lineage>
</organism>
<dbReference type="Gene3D" id="1.10.238.10">
    <property type="entry name" value="EF-hand"/>
    <property type="match status" value="1"/>
</dbReference>
<keyword evidence="3" id="KW-0479">Metal-binding</keyword>
<dbReference type="PROSITE" id="PS50222">
    <property type="entry name" value="EF_HAND_2"/>
    <property type="match status" value="3"/>
</dbReference>